<dbReference type="EMBL" id="JBETME010000021">
    <property type="protein sequence ID" value="MES4993799.1"/>
    <property type="molecule type" value="Genomic_DNA"/>
</dbReference>
<evidence type="ECO:0000313" key="1">
    <source>
        <dbReference type="EMBL" id="MES4993799.1"/>
    </source>
</evidence>
<dbReference type="Proteomes" id="UP001438189">
    <property type="component" value="Unassembled WGS sequence"/>
</dbReference>
<proteinExistence type="predicted"/>
<name>A0ABD5LPI7_AGRRD</name>
<protein>
    <submittedName>
        <fullName evidence="1">Uncharacterized protein</fullName>
    </submittedName>
</protein>
<organism evidence="1 2">
    <name type="scientific">Agrobacterium radiobacter</name>
    <dbReference type="NCBI Taxonomy" id="362"/>
    <lineage>
        <taxon>Bacteria</taxon>
        <taxon>Pseudomonadati</taxon>
        <taxon>Pseudomonadota</taxon>
        <taxon>Alphaproteobacteria</taxon>
        <taxon>Hyphomicrobiales</taxon>
        <taxon>Rhizobiaceae</taxon>
        <taxon>Rhizobium/Agrobacterium group</taxon>
        <taxon>Agrobacterium</taxon>
        <taxon>Agrobacterium tumefaciens complex</taxon>
    </lineage>
</organism>
<reference evidence="1 2" key="1">
    <citation type="submission" date="2024-06" db="EMBL/GenBank/DDBJ databases">
        <title>Genome sequencing of Agrobacterium spp. from tobacco in Serbia.</title>
        <authorList>
            <person name="Ilicic R.J."/>
            <person name="Studholme D.J."/>
            <person name="Jelusic A."/>
            <person name="Barac G."/>
            <person name="Bagi F."/>
            <person name="Popovic Milovanovic T."/>
        </authorList>
    </citation>
    <scope>NUCLEOTIDE SEQUENCE [LARGE SCALE GENOMIC DNA]</scope>
    <source>
        <strain evidence="1 2">DA1</strain>
    </source>
</reference>
<accession>A0ABD5LPI7</accession>
<gene>
    <name evidence="1" type="ORF">ABVB70_26255</name>
</gene>
<comment type="caution">
    <text evidence="1">The sequence shown here is derived from an EMBL/GenBank/DDBJ whole genome shotgun (WGS) entry which is preliminary data.</text>
</comment>
<evidence type="ECO:0000313" key="2">
    <source>
        <dbReference type="Proteomes" id="UP001438189"/>
    </source>
</evidence>
<dbReference type="AlphaFoldDB" id="A0ABD5LPI7"/>
<sequence>MSFRPKRSHLGFEFKMPRSEEIDQIIESAGIETLEYNVRWGLYRVRLAKGDVEKKTDTLRSLIKLACDYRNA</sequence>